<keyword evidence="3" id="KW-1185">Reference proteome</keyword>
<keyword evidence="1" id="KW-0472">Membrane</keyword>
<keyword evidence="1" id="KW-1133">Transmembrane helix</keyword>
<gene>
    <name evidence="2" type="ORF">FE392_15155</name>
</gene>
<name>A0ABU4SCX0_9GAMM</name>
<feature type="transmembrane region" description="Helical" evidence="1">
    <location>
        <begin position="14"/>
        <end position="38"/>
    </location>
</feature>
<comment type="caution">
    <text evidence="2">The sequence shown here is derived from an EMBL/GenBank/DDBJ whole genome shotgun (WGS) entry which is preliminary data.</text>
</comment>
<dbReference type="RefSeq" id="WP_319931057.1">
    <property type="nucleotide sequence ID" value="NZ_VCDN01000063.1"/>
</dbReference>
<feature type="transmembrane region" description="Helical" evidence="1">
    <location>
        <begin position="283"/>
        <end position="306"/>
    </location>
</feature>
<evidence type="ECO:0000313" key="3">
    <source>
        <dbReference type="Proteomes" id="UP001271890"/>
    </source>
</evidence>
<keyword evidence="1" id="KW-0812">Transmembrane</keyword>
<protein>
    <submittedName>
        <fullName evidence="2">Uncharacterized protein</fullName>
    </submittedName>
</protein>
<feature type="transmembrane region" description="Helical" evidence="1">
    <location>
        <begin position="195"/>
        <end position="216"/>
    </location>
</feature>
<sequence length="309" mass="34624">MVADKWTRVDMSEWLLIAFTMIVQSSVGLVLMSALFIYWFKYELNTWRSSIVNFVHKILLRALLTSGLLAGIGLMASVNVLSYPSISVYQSLHNVTQEWVNIETAFAAAYFGMVVLYTSYVAISKQINAYALLAIGVVGLIDLYYVTIISVNSAMNTWANVNTYFLFYSAVFTLGPALALSFIGCPLKNCIKGKLPVKLVTTALFVVFISVTTRLIEHPAYMGWLAEVTAIDTNVIFPHQTGLNIKSAFGLRMLSWCLYIIAMTMWIYALWKGRDNLLIKNHSAILAGTVLMFVAELVNQYTFFIMCNV</sequence>
<dbReference type="Proteomes" id="UP001271890">
    <property type="component" value="Unassembled WGS sequence"/>
</dbReference>
<dbReference type="PANTHER" id="PTHR38095:SF2">
    <property type="entry name" value="ANAEROBIC DIMETHYL SULFOXIDE REDUCTASE CHAIN C"/>
    <property type="match status" value="1"/>
</dbReference>
<feature type="transmembrane region" description="Helical" evidence="1">
    <location>
        <begin position="58"/>
        <end position="84"/>
    </location>
</feature>
<feature type="transmembrane region" description="Helical" evidence="1">
    <location>
        <begin position="104"/>
        <end position="123"/>
    </location>
</feature>
<dbReference type="Pfam" id="PF04976">
    <property type="entry name" value="DmsC"/>
    <property type="match status" value="1"/>
</dbReference>
<dbReference type="PANTHER" id="PTHR38095">
    <property type="entry name" value="ANAEROBIC DIMETHYL SULFOXIDE REDUCTASE CHAIN YNFH"/>
    <property type="match status" value="1"/>
</dbReference>
<reference evidence="3" key="1">
    <citation type="journal article" date="2024" name="Toxins">
        <title>Genome Sequence Analysis of Native Xenorhabdus Strains Isolated from Entomopathogenic Nematodes in Argentina.</title>
        <authorList>
            <person name="Palma L."/>
            <person name="Frizzo L."/>
            <person name="Kaiser S."/>
            <person name="Berry C."/>
            <person name="Caballero P."/>
            <person name="Bode H.B."/>
            <person name="Del Valle E.E."/>
        </authorList>
    </citation>
    <scope>NUCLEOTIDE SEQUENCE [LARGE SCALE GENOMIC DNA]</scope>
    <source>
        <strain evidence="3">12</strain>
    </source>
</reference>
<evidence type="ECO:0000256" key="1">
    <source>
        <dbReference type="SAM" id="Phobius"/>
    </source>
</evidence>
<feature type="transmembrane region" description="Helical" evidence="1">
    <location>
        <begin position="130"/>
        <end position="151"/>
    </location>
</feature>
<proteinExistence type="predicted"/>
<dbReference type="InterPro" id="IPR007059">
    <property type="entry name" value="DmsC"/>
</dbReference>
<organism evidence="2 3">
    <name type="scientific">Xenorhabdus santafensis</name>
    <dbReference type="NCBI Taxonomy" id="2582833"/>
    <lineage>
        <taxon>Bacteria</taxon>
        <taxon>Pseudomonadati</taxon>
        <taxon>Pseudomonadota</taxon>
        <taxon>Gammaproteobacteria</taxon>
        <taxon>Enterobacterales</taxon>
        <taxon>Morganellaceae</taxon>
        <taxon>Xenorhabdus</taxon>
    </lineage>
</organism>
<evidence type="ECO:0000313" key="2">
    <source>
        <dbReference type="EMBL" id="MDX7988653.1"/>
    </source>
</evidence>
<dbReference type="EMBL" id="VCDN01000063">
    <property type="protein sequence ID" value="MDX7988653.1"/>
    <property type="molecule type" value="Genomic_DNA"/>
</dbReference>
<feature type="transmembrane region" description="Helical" evidence="1">
    <location>
        <begin position="253"/>
        <end position="271"/>
    </location>
</feature>
<feature type="transmembrane region" description="Helical" evidence="1">
    <location>
        <begin position="163"/>
        <end position="183"/>
    </location>
</feature>
<accession>A0ABU4SCX0</accession>